<dbReference type="GeneID" id="93347312"/>
<proteinExistence type="predicted"/>
<evidence type="ECO:0000313" key="3">
    <source>
        <dbReference type="Proteomes" id="UP000254400"/>
    </source>
</evidence>
<dbReference type="Pfam" id="PF01541">
    <property type="entry name" value="GIY-YIG"/>
    <property type="match status" value="1"/>
</dbReference>
<dbReference type="Pfam" id="PF14267">
    <property type="entry name" value="DUF4357"/>
    <property type="match status" value="1"/>
</dbReference>
<gene>
    <name evidence="2" type="ORF">NCTC10343_03987</name>
</gene>
<evidence type="ECO:0000259" key="1">
    <source>
        <dbReference type="PROSITE" id="PS50164"/>
    </source>
</evidence>
<dbReference type="InterPro" id="IPR025579">
    <property type="entry name" value="DUF4357"/>
</dbReference>
<accession>A0A378Y3M4</accession>
<name>A0A378Y3M4_PAEPO</name>
<dbReference type="EMBL" id="UGSC01000001">
    <property type="protein sequence ID" value="SUA71100.1"/>
    <property type="molecule type" value="Genomic_DNA"/>
</dbReference>
<sequence>MGKKLTIFLVDGSETGPRTIEIGNWSGKALYSQRSSLPKIIERPEFNRPGVYILKSLPNNDNYNERIYIGEAENLKKRLKQHLADSEKDFIEFVAFISKDEMLTKSHIKYLESRIISLSKDAKTAEIDNAVQPELTTLPEADISDMEYFLEQMKLIFPVVNFMFLVPSTLKQSNDNIISSPQVSSDIIYTLKSKRASAKLIETEKGYVVLSGSQSCKQTSSSISEGWIKQRNKLIETGVLIDGGEFYIFNENAIFSSISAATAVVLGRQAAGPVEWIDVNGRTFKQNQEKKFESESNEE</sequence>
<dbReference type="RefSeq" id="WP_019688146.1">
    <property type="nucleotide sequence ID" value="NZ_CP036496.1"/>
</dbReference>
<dbReference type="PROSITE" id="PS50164">
    <property type="entry name" value="GIY_YIG"/>
    <property type="match status" value="1"/>
</dbReference>
<organism evidence="2 3">
    <name type="scientific">Paenibacillus polymyxa</name>
    <name type="common">Bacillus polymyxa</name>
    <dbReference type="NCBI Taxonomy" id="1406"/>
    <lineage>
        <taxon>Bacteria</taxon>
        <taxon>Bacillati</taxon>
        <taxon>Bacillota</taxon>
        <taxon>Bacilli</taxon>
        <taxon>Bacillales</taxon>
        <taxon>Paenibacillaceae</taxon>
        <taxon>Paenibacillus</taxon>
    </lineage>
</organism>
<reference evidence="2 3" key="1">
    <citation type="submission" date="2018-06" db="EMBL/GenBank/DDBJ databases">
        <authorList>
            <consortium name="Pathogen Informatics"/>
            <person name="Doyle S."/>
        </authorList>
    </citation>
    <scope>NUCLEOTIDE SEQUENCE [LARGE SCALE GENOMIC DNA]</scope>
    <source>
        <strain evidence="2 3">NCTC10343</strain>
    </source>
</reference>
<dbReference type="InterPro" id="IPR035901">
    <property type="entry name" value="GIY-YIG_endonuc_sf"/>
</dbReference>
<protein>
    <submittedName>
        <fullName evidence="2">Excinuclease ABC subunit C</fullName>
    </submittedName>
</protein>
<feature type="domain" description="GIY-YIG" evidence="1">
    <location>
        <begin position="47"/>
        <end position="125"/>
    </location>
</feature>
<dbReference type="SUPFAM" id="SSF82771">
    <property type="entry name" value="GIY-YIG endonuclease"/>
    <property type="match status" value="1"/>
</dbReference>
<dbReference type="Proteomes" id="UP000254400">
    <property type="component" value="Unassembled WGS sequence"/>
</dbReference>
<dbReference type="Gene3D" id="3.40.1440.10">
    <property type="entry name" value="GIY-YIG endonuclease"/>
    <property type="match status" value="1"/>
</dbReference>
<dbReference type="InterPro" id="IPR000305">
    <property type="entry name" value="GIY-YIG_endonuc"/>
</dbReference>
<dbReference type="CDD" id="cd10447">
    <property type="entry name" value="GIY-YIG_unchar_2"/>
    <property type="match status" value="1"/>
</dbReference>
<evidence type="ECO:0000313" key="2">
    <source>
        <dbReference type="EMBL" id="SUA71100.1"/>
    </source>
</evidence>
<dbReference type="AlphaFoldDB" id="A0A378Y3M4"/>